<dbReference type="InterPro" id="IPR018247">
    <property type="entry name" value="EF_Hand_1_Ca_BS"/>
</dbReference>
<dbReference type="AlphaFoldDB" id="A0AAW2YRK0"/>
<keyword evidence="2" id="KW-0106">Calcium</keyword>
<reference evidence="4 5" key="1">
    <citation type="submission" date="2024-03" db="EMBL/GenBank/DDBJ databases">
        <title>The Acrasis kona genome and developmental transcriptomes reveal deep origins of eukaryotic multicellular pathways.</title>
        <authorList>
            <person name="Sheikh S."/>
            <person name="Fu C.-J."/>
            <person name="Brown M.W."/>
            <person name="Baldauf S.L."/>
        </authorList>
    </citation>
    <scope>NUCLEOTIDE SEQUENCE [LARGE SCALE GENOMIC DNA]</scope>
    <source>
        <strain evidence="4 5">ATCC MYA-3509</strain>
    </source>
</reference>
<dbReference type="Gene3D" id="1.10.238.10">
    <property type="entry name" value="EF-hand"/>
    <property type="match status" value="1"/>
</dbReference>
<evidence type="ECO:0000313" key="4">
    <source>
        <dbReference type="EMBL" id="KAL0480002.1"/>
    </source>
</evidence>
<dbReference type="CDD" id="cd00051">
    <property type="entry name" value="EFh"/>
    <property type="match status" value="1"/>
</dbReference>
<evidence type="ECO:0000256" key="1">
    <source>
        <dbReference type="ARBA" id="ARBA00022737"/>
    </source>
</evidence>
<feature type="domain" description="EF-hand" evidence="3">
    <location>
        <begin position="121"/>
        <end position="156"/>
    </location>
</feature>
<dbReference type="InterPro" id="IPR002048">
    <property type="entry name" value="EF_hand_dom"/>
</dbReference>
<evidence type="ECO:0000256" key="2">
    <source>
        <dbReference type="ARBA" id="ARBA00022837"/>
    </source>
</evidence>
<dbReference type="PROSITE" id="PS50222">
    <property type="entry name" value="EF_HAND_2"/>
    <property type="match status" value="3"/>
</dbReference>
<feature type="domain" description="EF-hand" evidence="3">
    <location>
        <begin position="45"/>
        <end position="80"/>
    </location>
</feature>
<gene>
    <name evidence="4" type="ORF">AKO1_007310</name>
</gene>
<evidence type="ECO:0000259" key="3">
    <source>
        <dbReference type="PROSITE" id="PS50222"/>
    </source>
</evidence>
<dbReference type="GO" id="GO:0005509">
    <property type="term" value="F:calcium ion binding"/>
    <property type="evidence" value="ECO:0007669"/>
    <property type="project" value="InterPro"/>
</dbReference>
<name>A0AAW2YRK0_9EUKA</name>
<keyword evidence="5" id="KW-1185">Reference proteome</keyword>
<feature type="domain" description="EF-hand" evidence="3">
    <location>
        <begin position="9"/>
        <end position="44"/>
    </location>
</feature>
<dbReference type="EMBL" id="JAOPGA020000617">
    <property type="protein sequence ID" value="KAL0480002.1"/>
    <property type="molecule type" value="Genomic_DNA"/>
</dbReference>
<dbReference type="PROSITE" id="PS00018">
    <property type="entry name" value="EF_HAND_1"/>
    <property type="match status" value="2"/>
</dbReference>
<comment type="caution">
    <text evidence="4">The sequence shown here is derived from an EMBL/GenBank/DDBJ whole genome shotgun (WGS) entry which is preliminary data.</text>
</comment>
<proteinExistence type="predicted"/>
<dbReference type="PANTHER" id="PTHR23049">
    <property type="entry name" value="MYOSIN REGULATORY LIGHT CHAIN 2"/>
    <property type="match status" value="1"/>
</dbReference>
<dbReference type="SMART" id="SM00054">
    <property type="entry name" value="EFh"/>
    <property type="match status" value="3"/>
</dbReference>
<dbReference type="Pfam" id="PF13499">
    <property type="entry name" value="EF-hand_7"/>
    <property type="match status" value="1"/>
</dbReference>
<dbReference type="FunFam" id="1.10.238.10:FF:000178">
    <property type="entry name" value="Calmodulin-2 A"/>
    <property type="match status" value="1"/>
</dbReference>
<dbReference type="GO" id="GO:0043226">
    <property type="term" value="C:organelle"/>
    <property type="evidence" value="ECO:0007669"/>
    <property type="project" value="UniProtKB-ARBA"/>
</dbReference>
<dbReference type="Proteomes" id="UP001431209">
    <property type="component" value="Unassembled WGS sequence"/>
</dbReference>
<keyword evidence="1" id="KW-0677">Repeat</keyword>
<dbReference type="InterPro" id="IPR050403">
    <property type="entry name" value="Myosin_RLC"/>
</dbReference>
<organism evidence="4 5">
    <name type="scientific">Acrasis kona</name>
    <dbReference type="NCBI Taxonomy" id="1008807"/>
    <lineage>
        <taxon>Eukaryota</taxon>
        <taxon>Discoba</taxon>
        <taxon>Heterolobosea</taxon>
        <taxon>Tetramitia</taxon>
        <taxon>Eutetramitia</taxon>
        <taxon>Acrasidae</taxon>
        <taxon>Acrasis</taxon>
    </lineage>
</organism>
<sequence>MVRRDLTKAQLQEFQEIFSLVDSDGGGSISKDELSQLLQTLNIKFSEEQLDMMMAEVDSDGSGYIEFQEFVDLMAKKGDHSYTPEVLLDAFKQFESEDCNDGWVRVDLLEKALTTYGDNTFSQERALELLSTLDPDNSGKFNYQQFIKVMTDGGNNSNTI</sequence>
<evidence type="ECO:0000313" key="5">
    <source>
        <dbReference type="Proteomes" id="UP001431209"/>
    </source>
</evidence>
<protein>
    <submittedName>
        <fullName evidence="4">Calmodulin</fullName>
    </submittedName>
</protein>
<dbReference type="SUPFAM" id="SSF47473">
    <property type="entry name" value="EF-hand"/>
    <property type="match status" value="1"/>
</dbReference>
<accession>A0AAW2YRK0</accession>
<dbReference type="InterPro" id="IPR011992">
    <property type="entry name" value="EF-hand-dom_pair"/>
</dbReference>